<evidence type="ECO:0000259" key="9">
    <source>
        <dbReference type="Pfam" id="PF00793"/>
    </source>
</evidence>
<dbReference type="UniPathway" id="UPA00053">
    <property type="reaction ID" value="UER00084"/>
</dbReference>
<comment type="similarity">
    <text evidence="3 8">Belongs to the class-I DAHP synthase family.</text>
</comment>
<dbReference type="GO" id="GO:0008652">
    <property type="term" value="P:amino acid biosynthetic process"/>
    <property type="evidence" value="ECO:0007669"/>
    <property type="project" value="UniProtKB-KW"/>
</dbReference>
<dbReference type="FunFam" id="3.20.20.70:FF:000005">
    <property type="entry name" value="Phospho-2-dehydro-3-deoxyheptonate aldolase"/>
    <property type="match status" value="1"/>
</dbReference>
<accession>Q8FQR5</accession>
<gene>
    <name evidence="10" type="primary">aroG</name>
</gene>
<dbReference type="NCBIfam" id="NF009395">
    <property type="entry name" value="PRK12755.1"/>
    <property type="match status" value="1"/>
</dbReference>
<sequence length="389" mass="41629">MFPHMISPINGFHTTITARKADPSTMSAPVSLPNPASTSNKRVVAFHELPSPAELTADNPLSPRQAEKVERDRQEIADIFAGDDDRLVVVVGPCSVHDPEAAIDYANRLAPLAKRLDQDLKIVMRVYFEKPRTTVGWKGLINDPHLNETYDIAEGLRLARKVLIDVVNLDLPVGCEFLEPNSPQYYADAVAWGAIGARTTESQVHRQLASGMSMPIGFKNGTDGNVQVAIDAVESARSPHFFFGTSDHGAPSVVQTAGNSNSHIILRGGTTGPNHDAASVAQAVEKLGEGARLMIDASHANSGKDHIRQVGVVREIAEQIAAGDEAIAGIMIESFLVGGAQNLDPARLKINGGEGLVYGQSVTDKCIDIDTTVDLLGELAAAVRTRRQA</sequence>
<keyword evidence="4 8" id="KW-0028">Amino-acid biosynthesis</keyword>
<comment type="catalytic activity">
    <reaction evidence="7 8">
        <text>D-erythrose 4-phosphate + phosphoenolpyruvate + H2O = 7-phospho-2-dehydro-3-deoxy-D-arabino-heptonate + phosphate</text>
        <dbReference type="Rhea" id="RHEA:14717"/>
        <dbReference type="ChEBI" id="CHEBI:15377"/>
        <dbReference type="ChEBI" id="CHEBI:16897"/>
        <dbReference type="ChEBI" id="CHEBI:43474"/>
        <dbReference type="ChEBI" id="CHEBI:58394"/>
        <dbReference type="ChEBI" id="CHEBI:58702"/>
        <dbReference type="EC" id="2.5.1.54"/>
    </reaction>
</comment>
<evidence type="ECO:0000256" key="5">
    <source>
        <dbReference type="ARBA" id="ARBA00022679"/>
    </source>
</evidence>
<dbReference type="EMBL" id="BA000035">
    <property type="protein sequence ID" value="BAC17864.1"/>
    <property type="molecule type" value="Genomic_DNA"/>
</dbReference>
<dbReference type="GO" id="GO:0005737">
    <property type="term" value="C:cytoplasm"/>
    <property type="evidence" value="ECO:0007669"/>
    <property type="project" value="TreeGrafter"/>
</dbReference>
<dbReference type="PANTHER" id="PTHR21225">
    <property type="entry name" value="PHOSPHO-2-DEHYDRO-3-DEOXYHEPTONATE ALDOLASE DAHP SYNTHETASE"/>
    <property type="match status" value="1"/>
</dbReference>
<keyword evidence="6 8" id="KW-0057">Aromatic amino acid biosynthesis</keyword>
<dbReference type="GO" id="GO:0009423">
    <property type="term" value="P:chorismate biosynthetic process"/>
    <property type="evidence" value="ECO:0007669"/>
    <property type="project" value="UniProtKB-UniPathway"/>
</dbReference>
<evidence type="ECO:0000313" key="11">
    <source>
        <dbReference type="Proteomes" id="UP000001409"/>
    </source>
</evidence>
<dbReference type="NCBIfam" id="TIGR00034">
    <property type="entry name" value="aroFGH"/>
    <property type="match status" value="1"/>
</dbReference>
<evidence type="ECO:0000256" key="3">
    <source>
        <dbReference type="ARBA" id="ARBA00007985"/>
    </source>
</evidence>
<dbReference type="AlphaFoldDB" id="Q8FQR5"/>
<dbReference type="GO" id="GO:0003849">
    <property type="term" value="F:3-deoxy-7-phosphoheptulonate synthase activity"/>
    <property type="evidence" value="ECO:0007669"/>
    <property type="project" value="UniProtKB-EC"/>
</dbReference>
<evidence type="ECO:0000313" key="10">
    <source>
        <dbReference type="EMBL" id="BAC17864.1"/>
    </source>
</evidence>
<dbReference type="HOGENOM" id="CLU_030903_0_1_11"/>
<dbReference type="SUPFAM" id="SSF51569">
    <property type="entry name" value="Aldolase"/>
    <property type="match status" value="1"/>
</dbReference>
<comment type="pathway">
    <text evidence="2 8">Metabolic intermediate biosynthesis; chorismate biosynthesis; chorismate from D-erythrose 4-phosphate and phosphoenolpyruvate: step 1/7.</text>
</comment>
<evidence type="ECO:0000256" key="7">
    <source>
        <dbReference type="ARBA" id="ARBA00047508"/>
    </source>
</evidence>
<name>Q8FQR5_COREF</name>
<dbReference type="InterPro" id="IPR006218">
    <property type="entry name" value="DAHP1/KDSA"/>
</dbReference>
<dbReference type="Proteomes" id="UP000001409">
    <property type="component" value="Chromosome"/>
</dbReference>
<proteinExistence type="inferred from homology"/>
<dbReference type="PANTHER" id="PTHR21225:SF12">
    <property type="entry name" value="PHOSPHO-2-DEHYDRO-3-DEOXYHEPTONATE ALDOLASE, TYROSINE-INHIBITED"/>
    <property type="match status" value="1"/>
</dbReference>
<protein>
    <recommendedName>
        <fullName evidence="8">Phospho-2-dehydro-3-deoxyheptonate aldolase</fullName>
        <ecNumber evidence="8">2.5.1.54</ecNumber>
    </recommendedName>
</protein>
<dbReference type="EC" id="2.5.1.54" evidence="8"/>
<dbReference type="Gene3D" id="3.20.20.70">
    <property type="entry name" value="Aldolase class I"/>
    <property type="match status" value="1"/>
</dbReference>
<dbReference type="InterPro" id="IPR006219">
    <property type="entry name" value="DAHP_synth_1"/>
</dbReference>
<keyword evidence="5 8" id="KW-0808">Transferase</keyword>
<evidence type="ECO:0000256" key="4">
    <source>
        <dbReference type="ARBA" id="ARBA00022605"/>
    </source>
</evidence>
<evidence type="ECO:0000256" key="6">
    <source>
        <dbReference type="ARBA" id="ARBA00023141"/>
    </source>
</evidence>
<reference evidence="10 11" key="1">
    <citation type="journal article" date="2003" name="Genome Res.">
        <title>Comparative complete genome sequence analysis of the amino acid replacements responsible for the thermostability of Corynebacterium efficiens.</title>
        <authorList>
            <person name="Nishio Y."/>
            <person name="Nakamura Y."/>
            <person name="Kawarabayasi Y."/>
            <person name="Usuda Y."/>
            <person name="Kimura E."/>
            <person name="Sugimoto S."/>
            <person name="Matsui K."/>
            <person name="Yamagishi A."/>
            <person name="Kikuchi H."/>
            <person name="Ikeo K."/>
            <person name="Gojobori T."/>
        </authorList>
    </citation>
    <scope>NUCLEOTIDE SEQUENCE [LARGE SCALE GENOMIC DNA]</scope>
    <source>
        <strain evidence="11">DSM 44549 / YS-314 / AJ 12310 / JCM 11189 / NBRC 100395</strain>
    </source>
</reference>
<evidence type="ECO:0000256" key="8">
    <source>
        <dbReference type="PIRNR" id="PIRNR001361"/>
    </source>
</evidence>
<evidence type="ECO:0000256" key="2">
    <source>
        <dbReference type="ARBA" id="ARBA00004688"/>
    </source>
</evidence>
<organism evidence="10 11">
    <name type="scientific">Corynebacterium efficiens (strain DSM 44549 / YS-314 / AJ 12310 / JCM 11189 / NBRC 100395)</name>
    <dbReference type="NCBI Taxonomy" id="196164"/>
    <lineage>
        <taxon>Bacteria</taxon>
        <taxon>Bacillati</taxon>
        <taxon>Actinomycetota</taxon>
        <taxon>Actinomycetes</taxon>
        <taxon>Mycobacteriales</taxon>
        <taxon>Corynebacteriaceae</taxon>
        <taxon>Corynebacterium</taxon>
    </lineage>
</organism>
<dbReference type="eggNOG" id="COG0722">
    <property type="taxonomic scope" value="Bacteria"/>
</dbReference>
<dbReference type="STRING" id="196164.gene:10741462"/>
<dbReference type="Pfam" id="PF00793">
    <property type="entry name" value="DAHP_synth_1"/>
    <property type="match status" value="1"/>
</dbReference>
<comment type="function">
    <text evidence="1 8">Stereospecific condensation of phosphoenolpyruvate (PEP) and D-erythrose-4-phosphate (E4P) giving rise to 3-deoxy-D-arabino-heptulosonate-7-phosphate (DAHP).</text>
</comment>
<feature type="domain" description="DAHP synthetase I/KDSA" evidence="9">
    <location>
        <begin position="74"/>
        <end position="375"/>
    </location>
</feature>
<dbReference type="InterPro" id="IPR013785">
    <property type="entry name" value="Aldolase_TIM"/>
</dbReference>
<dbReference type="KEGG" id="cef:CE1054"/>
<dbReference type="GO" id="GO:0009073">
    <property type="term" value="P:aromatic amino acid family biosynthetic process"/>
    <property type="evidence" value="ECO:0007669"/>
    <property type="project" value="UniProtKB-KW"/>
</dbReference>
<keyword evidence="11" id="KW-1185">Reference proteome</keyword>
<evidence type="ECO:0000256" key="1">
    <source>
        <dbReference type="ARBA" id="ARBA00003726"/>
    </source>
</evidence>
<dbReference type="PIRSF" id="PIRSF001361">
    <property type="entry name" value="DAHP_synthase"/>
    <property type="match status" value="1"/>
</dbReference>